<protein>
    <submittedName>
        <fullName evidence="1">Uncharacterized protein</fullName>
    </submittedName>
</protein>
<proteinExistence type="predicted"/>
<accession>A0ABU2LMS7</accession>
<gene>
    <name evidence="1" type="ORF">RNC47_09340</name>
</gene>
<dbReference type="InterPro" id="IPR055602">
    <property type="entry name" value="DUF7178"/>
</dbReference>
<name>A0ABU2LMS7_9ACTN</name>
<comment type="caution">
    <text evidence="1">The sequence shown here is derived from an EMBL/GenBank/DDBJ whole genome shotgun (WGS) entry which is preliminary data.</text>
</comment>
<evidence type="ECO:0000313" key="2">
    <source>
        <dbReference type="Proteomes" id="UP001183420"/>
    </source>
</evidence>
<dbReference type="RefSeq" id="WP_311597283.1">
    <property type="nucleotide sequence ID" value="NZ_JAVREM010000007.1"/>
</dbReference>
<dbReference type="Proteomes" id="UP001183420">
    <property type="component" value="Unassembled WGS sequence"/>
</dbReference>
<dbReference type="Pfam" id="PF23802">
    <property type="entry name" value="DUF7178"/>
    <property type="match status" value="1"/>
</dbReference>
<organism evidence="1 2">
    <name type="scientific">Streptomyces millisiae</name>
    <dbReference type="NCBI Taxonomy" id="3075542"/>
    <lineage>
        <taxon>Bacteria</taxon>
        <taxon>Bacillati</taxon>
        <taxon>Actinomycetota</taxon>
        <taxon>Actinomycetes</taxon>
        <taxon>Kitasatosporales</taxon>
        <taxon>Streptomycetaceae</taxon>
        <taxon>Streptomyces</taxon>
    </lineage>
</organism>
<keyword evidence="2" id="KW-1185">Reference proteome</keyword>
<dbReference type="EMBL" id="JAVREM010000007">
    <property type="protein sequence ID" value="MDT0318537.1"/>
    <property type="molecule type" value="Genomic_DNA"/>
</dbReference>
<evidence type="ECO:0000313" key="1">
    <source>
        <dbReference type="EMBL" id="MDT0318537.1"/>
    </source>
</evidence>
<reference evidence="2" key="1">
    <citation type="submission" date="2023-07" db="EMBL/GenBank/DDBJ databases">
        <title>30 novel species of actinomycetes from the DSMZ collection.</title>
        <authorList>
            <person name="Nouioui I."/>
        </authorList>
    </citation>
    <scope>NUCLEOTIDE SEQUENCE [LARGE SCALE GENOMIC DNA]</scope>
    <source>
        <strain evidence="2">DSM 44918</strain>
    </source>
</reference>
<sequence>MIPANPPNAARERYVRNIIAVWRSATADQEQRGRAWYRTAHELADMMTGGNPQAGAGVIAALSANKSWSENIRLARQACESGLSGGHFTDALTKAAKILAGADPTEVLPMTRKTGHFYRCIANPSDPDAVVIDRHAHDIAVGETYGNRDRGLSNPRRYTALAHCYREAAMRLEELPSTVQAVTWVVHTERLAGTGTRRPRTGP</sequence>